<dbReference type="InterPro" id="IPR045864">
    <property type="entry name" value="aa-tRNA-synth_II/BPL/LPL"/>
</dbReference>
<evidence type="ECO:0000259" key="14">
    <source>
        <dbReference type="PROSITE" id="PS50011"/>
    </source>
</evidence>
<feature type="domain" description="Protein kinase" evidence="14">
    <location>
        <begin position="546"/>
        <end position="873"/>
    </location>
</feature>
<dbReference type="GO" id="GO:0005524">
    <property type="term" value="F:ATP binding"/>
    <property type="evidence" value="ECO:0007669"/>
    <property type="project" value="UniProtKB-UniRule"/>
</dbReference>
<dbReference type="Gene3D" id="3.40.50.800">
    <property type="entry name" value="Anticodon-binding domain"/>
    <property type="match status" value="1"/>
</dbReference>
<evidence type="ECO:0000259" key="15">
    <source>
        <dbReference type="PROSITE" id="PS50908"/>
    </source>
</evidence>
<dbReference type="GO" id="GO:0005829">
    <property type="term" value="C:cytosol"/>
    <property type="evidence" value="ECO:0007669"/>
    <property type="project" value="TreeGrafter"/>
</dbReference>
<sequence>MGHSSKKKKKGGGGGSGRRSKGRTTLKDQASHVGGDDNELLNEEITALCAIFQDDCKVTSGSPPQIIIKLRPYSKDMGYEDLNVSALLLVRCLPGYPYKCPKLQITPENGMSKTDADKLLSLLRDQANSNARDGRVMVFNLVEAAQEFLSEIVPVAQSHESLLHLKCVLLCFEAVSGLKINMVRISSCGISFRDRHSVPSDLPSVFQIVLRSPNLFFSSSDLRFPDHSSSSFRSGSSVLQIVFIFTRFRDCVFQIVSLDLRFPDCSSSLFGSSSSVVCSTKDGSSGLFQKEITALSNKRGPFVYGFIDLFAGSGESWTWGFGIDEKGGINFSVQPHTPEGSKLVYEVPEKQPDKNAKPLKMQDTKQGLLPSPTAKLDTLEDESEDGNKSISSTDSSRSLEEELVRSTTDDENNFILEGQTTEDDDDVKFGSDTLGSLPSAPVGHDQESQMVERDLVMVHLLRLACASRGPLADALPQITTELYNLGIFSEWARDLVSKPSSNFYKTFVNVFQDHMVSSRLSQFWKSTADFGEPSTSIPTSRFLNDFEELKSLGHGGFGHVVLCKNKLDGRQYAVKKIRLKDKSLPDRILREVATLSRLQHQHVVRYYQAWFETGVASSYGDTTGDSMTAASSTFSYLGTNSVDAVGQENKIESTFLYIQMEYCPRTLRQVFESYSHFDKELAWHLFRQIVEGLAHIHGQGIIHRDLTPNNIFFDARNDIKIGDFGLGKVTYWLDLPTHSCVSTEEEAGTAKFLKLEQLDQDPGFPSDTAGVSIDGTGQVGTYFYTAPEIEQGWPKIDEKADMYSLGIVFFELWHPFGTAMERNVVLNDLKQKGQFPPAWVTEFPDQASLLQRLMSPSPSDRPSATELLQHAFPPRMESELLDNILRTMQTSEDRSVYDKVVNAIFDEEMLNVKDHHHHAGEMRLAGDDTSIQYTDLDTEVRDCVVEVTREIFRQHCARHLEIIPMRLLDDSPQFNRKTVKLLTHGGDMLELCHELRLPFVSWVISHQRSSFKRYEISYVYRRAIGHSSPNRYLQGDFDIIGGASALTEAEVIKVTMDIATRFFNPDSCDIHLNHGDLLDAIWSWTGVKAEHRQKVAELLSMMGSLRPQSSERKSKWVVIRRQLLQELTLAEAVVNRLQTVNLRFCGAADQALARLRGALPADKLTRKALDELSDLFTYLRVWRVAKHVYIDALMPPTESYHRDLFFQVYLIKENNPGSLIEGALLAVGGRYDYLLHQMWGHEYKTSPPGAVGTSIALETIIQHSSVDFKPIRSEASTSILVCSRGGGGLLVERMELVAELWEENIKAEFVPTPDPSLTEQYEYANEHDIKCIVILTDTDVSQTGSVKVRHLELKKEKKIQRENLVRFLLEAMTTQFRNPSIWN</sequence>
<protein>
    <recommendedName>
        <fullName evidence="1">non-specific serine/threonine protein kinase</fullName>
        <ecNumber evidence="1">2.7.11.1</ecNumber>
    </recommendedName>
</protein>
<dbReference type="PROSITE" id="PS00109">
    <property type="entry name" value="PROTEIN_KINASE_TYR"/>
    <property type="match status" value="1"/>
</dbReference>
<keyword evidence="5" id="KW-0418">Kinase</keyword>
<feature type="domain" description="RWD" evidence="15">
    <location>
        <begin position="43"/>
        <end position="152"/>
    </location>
</feature>
<dbReference type="Pfam" id="PF13393">
    <property type="entry name" value="tRNA-synt_His"/>
    <property type="match status" value="1"/>
</dbReference>
<evidence type="ECO:0000256" key="3">
    <source>
        <dbReference type="ARBA" id="ARBA00022679"/>
    </source>
</evidence>
<dbReference type="GO" id="GO:0005739">
    <property type="term" value="C:mitochondrion"/>
    <property type="evidence" value="ECO:0007669"/>
    <property type="project" value="TreeGrafter"/>
</dbReference>
<dbReference type="FunCoup" id="A0A7N2MTC3">
    <property type="interactions" value="2744"/>
</dbReference>
<dbReference type="PROSITE" id="PS50908">
    <property type="entry name" value="RWD"/>
    <property type="match status" value="1"/>
</dbReference>
<name>A0A7N2MTC3_QUELO</name>
<feature type="binding site" evidence="11">
    <location>
        <begin position="552"/>
        <end position="560"/>
    </location>
    <ligand>
        <name>ATP</name>
        <dbReference type="ChEBI" id="CHEBI:30616"/>
    </ligand>
</feature>
<dbReference type="Gene3D" id="3.30.200.20">
    <property type="entry name" value="Phosphorylase Kinase, domain 1"/>
    <property type="match status" value="1"/>
</dbReference>
<keyword evidence="17" id="KW-1185">Reference proteome</keyword>
<dbReference type="PANTHER" id="PTHR11476:SF10">
    <property type="entry name" value="NON-SPECIFIC SERINE_THREONINE PROTEIN KINASE"/>
    <property type="match status" value="1"/>
</dbReference>
<dbReference type="Pfam" id="PF12745">
    <property type="entry name" value="HGTP_anticodon2"/>
    <property type="match status" value="1"/>
</dbReference>
<dbReference type="SUPFAM" id="SSF56112">
    <property type="entry name" value="Protein kinase-like (PK-like)"/>
    <property type="match status" value="1"/>
</dbReference>
<dbReference type="InterPro" id="IPR011009">
    <property type="entry name" value="Kinase-like_dom_sf"/>
</dbReference>
<accession>A0A7N2MTC3</accession>
<evidence type="ECO:0000256" key="4">
    <source>
        <dbReference type="ARBA" id="ARBA00022741"/>
    </source>
</evidence>
<dbReference type="InterPro" id="IPR016255">
    <property type="entry name" value="Gcn2"/>
</dbReference>
<dbReference type="CDD" id="cd23818">
    <property type="entry name" value="RWD_RNF25"/>
    <property type="match status" value="1"/>
</dbReference>
<dbReference type="GO" id="GO:0032543">
    <property type="term" value="P:mitochondrial translation"/>
    <property type="evidence" value="ECO:0007669"/>
    <property type="project" value="TreeGrafter"/>
</dbReference>
<dbReference type="GO" id="GO:0004821">
    <property type="term" value="F:histidine-tRNA ligase activity"/>
    <property type="evidence" value="ECO:0007669"/>
    <property type="project" value="TreeGrafter"/>
</dbReference>
<feature type="compositionally biased region" description="Basic residues" evidence="13">
    <location>
        <begin position="1"/>
        <end position="11"/>
    </location>
</feature>
<dbReference type="GO" id="GO:0000077">
    <property type="term" value="P:DNA damage checkpoint signaling"/>
    <property type="evidence" value="ECO:0007669"/>
    <property type="project" value="InterPro"/>
</dbReference>
<keyword evidence="7" id="KW-0648">Protein biosynthesis</keyword>
<dbReference type="PROSITE" id="PS00107">
    <property type="entry name" value="PROTEIN_KINASE_ATP"/>
    <property type="match status" value="1"/>
</dbReference>
<evidence type="ECO:0000256" key="11">
    <source>
        <dbReference type="PIRSR" id="PIRSR000660-2"/>
    </source>
</evidence>
<feature type="active site" description="Proton acceptor" evidence="10">
    <location>
        <position position="705"/>
    </location>
</feature>
<dbReference type="Gene3D" id="1.10.510.10">
    <property type="entry name" value="Transferase(Phosphotransferase) domain 1"/>
    <property type="match status" value="1"/>
</dbReference>
<dbReference type="CDD" id="cd14046">
    <property type="entry name" value="STKc_EIF2AK4_GCN2_rpt2"/>
    <property type="match status" value="1"/>
</dbReference>
<dbReference type="InterPro" id="IPR016135">
    <property type="entry name" value="UBQ-conjugating_enzyme/RWD"/>
</dbReference>
<dbReference type="GO" id="GO:0006427">
    <property type="term" value="P:histidyl-tRNA aminoacylation"/>
    <property type="evidence" value="ECO:0007669"/>
    <property type="project" value="TreeGrafter"/>
</dbReference>
<dbReference type="GO" id="GO:0004694">
    <property type="term" value="F:eukaryotic translation initiation factor 2alpha kinase activity"/>
    <property type="evidence" value="ECO:0007669"/>
    <property type="project" value="InterPro"/>
</dbReference>
<feature type="region of interest" description="Disordered" evidence="13">
    <location>
        <begin position="1"/>
        <end position="37"/>
    </location>
</feature>
<evidence type="ECO:0000256" key="7">
    <source>
        <dbReference type="ARBA" id="ARBA00022917"/>
    </source>
</evidence>
<dbReference type="EC" id="2.7.11.1" evidence="1"/>
<dbReference type="FunFam" id="1.10.510.10:FF:000539">
    <property type="entry name" value="eIF-2-alpha kinase GCN2"/>
    <property type="match status" value="1"/>
</dbReference>
<evidence type="ECO:0000256" key="8">
    <source>
        <dbReference type="ARBA" id="ARBA00047899"/>
    </source>
</evidence>
<dbReference type="FunFam" id="3.10.110.10:FF:000050">
    <property type="entry name" value="eIF-2-alpha kinase GCN2"/>
    <property type="match status" value="1"/>
</dbReference>
<dbReference type="InterPro" id="IPR000719">
    <property type="entry name" value="Prot_kinase_dom"/>
</dbReference>
<evidence type="ECO:0000256" key="13">
    <source>
        <dbReference type="SAM" id="MobiDB-lite"/>
    </source>
</evidence>
<keyword evidence="3" id="KW-0808">Transferase</keyword>
<keyword evidence="6 11" id="KW-0067">ATP-binding</keyword>
<dbReference type="GO" id="GO:0009893">
    <property type="term" value="P:positive regulation of metabolic process"/>
    <property type="evidence" value="ECO:0007669"/>
    <property type="project" value="UniProtKB-ARBA"/>
</dbReference>
<dbReference type="FunFam" id="3.30.200.20:FF:000304">
    <property type="entry name" value="eIF-2-alpha kinase GCN2"/>
    <property type="match status" value="1"/>
</dbReference>
<dbReference type="PROSITE" id="PS50011">
    <property type="entry name" value="PROTEIN_KINASE_DOM"/>
    <property type="match status" value="1"/>
</dbReference>
<dbReference type="Pfam" id="PF05773">
    <property type="entry name" value="RWD"/>
    <property type="match status" value="1"/>
</dbReference>
<dbReference type="Proteomes" id="UP000594261">
    <property type="component" value="Chromosome 10"/>
</dbReference>
<feature type="compositionally biased region" description="Basic and acidic residues" evidence="13">
    <location>
        <begin position="397"/>
        <end position="408"/>
    </location>
</feature>
<dbReference type="Pfam" id="PF00069">
    <property type="entry name" value="Pkinase"/>
    <property type="match status" value="2"/>
</dbReference>
<comment type="catalytic activity">
    <reaction evidence="8">
        <text>L-threonyl-[protein] + ATP = O-phospho-L-threonyl-[protein] + ADP + H(+)</text>
        <dbReference type="Rhea" id="RHEA:46608"/>
        <dbReference type="Rhea" id="RHEA-COMP:11060"/>
        <dbReference type="Rhea" id="RHEA-COMP:11605"/>
        <dbReference type="ChEBI" id="CHEBI:15378"/>
        <dbReference type="ChEBI" id="CHEBI:30013"/>
        <dbReference type="ChEBI" id="CHEBI:30616"/>
        <dbReference type="ChEBI" id="CHEBI:61977"/>
        <dbReference type="ChEBI" id="CHEBI:456216"/>
        <dbReference type="EC" id="2.7.11.1"/>
    </reaction>
</comment>
<dbReference type="InterPro" id="IPR024435">
    <property type="entry name" value="HisRS-related_dom"/>
</dbReference>
<evidence type="ECO:0000313" key="16">
    <source>
        <dbReference type="EnsemblPlants" id="QL10p048816:mrna"/>
    </source>
</evidence>
<dbReference type="EnsemblPlants" id="QL10p048816:mrna">
    <property type="protein sequence ID" value="QL10p048816:mrna"/>
    <property type="gene ID" value="QL10p048816"/>
</dbReference>
<feature type="binding site" evidence="11">
    <location>
        <position position="575"/>
    </location>
    <ligand>
        <name>ATP</name>
        <dbReference type="ChEBI" id="CHEBI:30616"/>
    </ligand>
</feature>
<keyword evidence="2" id="KW-0723">Serine/threonine-protein kinase</keyword>
<dbReference type="InterPro" id="IPR008266">
    <property type="entry name" value="Tyr_kinase_AS"/>
</dbReference>
<dbReference type="PIRSF" id="PIRSF000660">
    <property type="entry name" value="Ser/Thr_PK_GCN2"/>
    <property type="match status" value="1"/>
</dbReference>
<dbReference type="SUPFAM" id="SSF54495">
    <property type="entry name" value="UBC-like"/>
    <property type="match status" value="1"/>
</dbReference>
<dbReference type="SUPFAM" id="SSF52954">
    <property type="entry name" value="Class II aaRS ABD-related"/>
    <property type="match status" value="1"/>
</dbReference>
<dbReference type="Gene3D" id="3.30.930.10">
    <property type="entry name" value="Bira Bifunctional Protein, Domain 2"/>
    <property type="match status" value="1"/>
</dbReference>
<evidence type="ECO:0000256" key="1">
    <source>
        <dbReference type="ARBA" id="ARBA00012513"/>
    </source>
</evidence>
<dbReference type="InterPro" id="IPR036621">
    <property type="entry name" value="Anticodon-bd_dom_sf"/>
</dbReference>
<evidence type="ECO:0000256" key="12">
    <source>
        <dbReference type="PROSITE-ProRule" id="PRU10141"/>
    </source>
</evidence>
<dbReference type="InterPro" id="IPR006575">
    <property type="entry name" value="RWD_dom"/>
</dbReference>
<dbReference type="EMBL" id="LRBV02000010">
    <property type="status" value="NOT_ANNOTATED_CDS"/>
    <property type="molecule type" value="Genomic_DNA"/>
</dbReference>
<evidence type="ECO:0000256" key="2">
    <source>
        <dbReference type="ARBA" id="ARBA00022527"/>
    </source>
</evidence>
<dbReference type="GO" id="GO:0003723">
    <property type="term" value="F:RNA binding"/>
    <property type="evidence" value="ECO:0007669"/>
    <property type="project" value="TreeGrafter"/>
</dbReference>
<dbReference type="InParanoid" id="A0A7N2MTC3"/>
<evidence type="ECO:0000256" key="9">
    <source>
        <dbReference type="ARBA" id="ARBA00048679"/>
    </source>
</evidence>
<dbReference type="InterPro" id="IPR017441">
    <property type="entry name" value="Protein_kinase_ATP_BS"/>
</dbReference>
<dbReference type="SUPFAM" id="SSF55681">
    <property type="entry name" value="Class II aaRS and biotin synthetases"/>
    <property type="match status" value="1"/>
</dbReference>
<comment type="catalytic activity">
    <reaction evidence="9">
        <text>L-seryl-[protein] + ATP = O-phospho-L-seryl-[protein] + ADP + H(+)</text>
        <dbReference type="Rhea" id="RHEA:17989"/>
        <dbReference type="Rhea" id="RHEA-COMP:9863"/>
        <dbReference type="Rhea" id="RHEA-COMP:11604"/>
        <dbReference type="ChEBI" id="CHEBI:15378"/>
        <dbReference type="ChEBI" id="CHEBI:29999"/>
        <dbReference type="ChEBI" id="CHEBI:30616"/>
        <dbReference type="ChEBI" id="CHEBI:83421"/>
        <dbReference type="ChEBI" id="CHEBI:456216"/>
        <dbReference type="EC" id="2.7.11.1"/>
    </reaction>
</comment>
<dbReference type="SMART" id="SM00591">
    <property type="entry name" value="RWD"/>
    <property type="match status" value="1"/>
</dbReference>
<dbReference type="PANTHER" id="PTHR11476">
    <property type="entry name" value="HISTIDYL-TRNA SYNTHETASE"/>
    <property type="match status" value="1"/>
</dbReference>
<evidence type="ECO:0000256" key="10">
    <source>
        <dbReference type="PIRSR" id="PIRSR000660-1"/>
    </source>
</evidence>
<feature type="region of interest" description="Disordered" evidence="13">
    <location>
        <begin position="351"/>
        <end position="446"/>
    </location>
</feature>
<dbReference type="Gramene" id="QL10p048816:mrna">
    <property type="protein sequence ID" value="QL10p048816:mrna"/>
    <property type="gene ID" value="QL10p048816"/>
</dbReference>
<dbReference type="FunFam" id="3.40.50.800:FF:000012">
    <property type="entry name" value="Histidine--tRNA ligase, cytoplasmic"/>
    <property type="match status" value="1"/>
</dbReference>
<evidence type="ECO:0000256" key="5">
    <source>
        <dbReference type="ARBA" id="ARBA00022777"/>
    </source>
</evidence>
<evidence type="ECO:0000313" key="17">
    <source>
        <dbReference type="Proteomes" id="UP000594261"/>
    </source>
</evidence>
<reference evidence="16" key="2">
    <citation type="submission" date="2021-01" db="UniProtKB">
        <authorList>
            <consortium name="EnsemblPlants"/>
        </authorList>
    </citation>
    <scope>IDENTIFICATION</scope>
</reference>
<dbReference type="Gene3D" id="3.10.110.10">
    <property type="entry name" value="Ubiquitin Conjugating Enzyme"/>
    <property type="match status" value="1"/>
</dbReference>
<dbReference type="InterPro" id="IPR041715">
    <property type="entry name" value="HisRS-like_core"/>
</dbReference>
<keyword evidence="4 11" id="KW-0547">Nucleotide-binding</keyword>
<reference evidence="16 17" key="1">
    <citation type="journal article" date="2016" name="G3 (Bethesda)">
        <title>First Draft Assembly and Annotation of the Genome of a California Endemic Oak Quercus lobata Nee (Fagaceae).</title>
        <authorList>
            <person name="Sork V.L."/>
            <person name="Fitz-Gibbon S.T."/>
            <person name="Puiu D."/>
            <person name="Crepeau M."/>
            <person name="Gugger P.F."/>
            <person name="Sherman R."/>
            <person name="Stevens K."/>
            <person name="Langley C.H."/>
            <person name="Pellegrini M."/>
            <person name="Salzberg S.L."/>
        </authorList>
    </citation>
    <scope>NUCLEOTIDE SEQUENCE [LARGE SCALE GENOMIC DNA]</scope>
    <source>
        <strain evidence="16 17">cv. SW786</strain>
    </source>
</reference>
<evidence type="ECO:0000256" key="6">
    <source>
        <dbReference type="ARBA" id="ARBA00022840"/>
    </source>
</evidence>
<dbReference type="OMA" id="ADEAWND"/>
<organism evidence="16 17">
    <name type="scientific">Quercus lobata</name>
    <name type="common">Valley oak</name>
    <dbReference type="NCBI Taxonomy" id="97700"/>
    <lineage>
        <taxon>Eukaryota</taxon>
        <taxon>Viridiplantae</taxon>
        <taxon>Streptophyta</taxon>
        <taxon>Embryophyta</taxon>
        <taxon>Tracheophyta</taxon>
        <taxon>Spermatophyta</taxon>
        <taxon>Magnoliopsida</taxon>
        <taxon>eudicotyledons</taxon>
        <taxon>Gunneridae</taxon>
        <taxon>Pentapetalae</taxon>
        <taxon>rosids</taxon>
        <taxon>fabids</taxon>
        <taxon>Fagales</taxon>
        <taxon>Fagaceae</taxon>
        <taxon>Quercus</taxon>
    </lineage>
</organism>
<proteinExistence type="predicted"/>
<feature type="binding site" evidence="12">
    <location>
        <position position="576"/>
    </location>
    <ligand>
        <name>ATP</name>
        <dbReference type="ChEBI" id="CHEBI:30616"/>
    </ligand>
</feature>
<feature type="compositionally biased region" description="Basic and acidic residues" evidence="13">
    <location>
        <begin position="351"/>
        <end position="363"/>
    </location>
</feature>
<dbReference type="FunFam" id="3.30.930.10:FF:000068">
    <property type="entry name" value="eIF-2-alpha kinase GCN2"/>
    <property type="match status" value="1"/>
</dbReference>